<evidence type="ECO:0000313" key="2">
    <source>
        <dbReference type="EMBL" id="KKK81345.1"/>
    </source>
</evidence>
<accession>A0A0F8Z5R9</accession>
<proteinExistence type="predicted"/>
<evidence type="ECO:0000259" key="1">
    <source>
        <dbReference type="Pfam" id="PF09643"/>
    </source>
</evidence>
<dbReference type="InterPro" id="IPR019096">
    <property type="entry name" value="YopX_protein"/>
</dbReference>
<reference evidence="2" key="1">
    <citation type="journal article" date="2015" name="Nature">
        <title>Complex archaea that bridge the gap between prokaryotes and eukaryotes.</title>
        <authorList>
            <person name="Spang A."/>
            <person name="Saw J.H."/>
            <person name="Jorgensen S.L."/>
            <person name="Zaremba-Niedzwiedzka K."/>
            <person name="Martijn J."/>
            <person name="Lind A.E."/>
            <person name="van Eijk R."/>
            <person name="Schleper C."/>
            <person name="Guy L."/>
            <person name="Ettema T.J."/>
        </authorList>
    </citation>
    <scope>NUCLEOTIDE SEQUENCE</scope>
</reference>
<dbReference type="SUPFAM" id="SSF159006">
    <property type="entry name" value="YopX-like"/>
    <property type="match status" value="1"/>
</dbReference>
<protein>
    <recommendedName>
        <fullName evidence="1">YopX protein domain-containing protein</fullName>
    </recommendedName>
</protein>
<name>A0A0F8Z5R9_9ZZZZ</name>
<dbReference type="EMBL" id="LAZR01053164">
    <property type="protein sequence ID" value="KKK81345.1"/>
    <property type="molecule type" value="Genomic_DNA"/>
</dbReference>
<dbReference type="Pfam" id="PF09643">
    <property type="entry name" value="YopX"/>
    <property type="match status" value="1"/>
</dbReference>
<sequence length="147" mass="16962">MHSPLLTKTFRRRSVRAIKFRALSNLGKEWVYSNGYYFDGLNYWFTIPGQGNMAIAWAGAIRVLPETIGQFTGLHDKNGTEIYEGDYIKWQEGKDIEHYEIRFSSAMFWCRSFTDGEYSTTLAMFNTEAIEVIGNIHEADTTKAHED</sequence>
<comment type="caution">
    <text evidence="2">The sequence shown here is derived from an EMBL/GenBank/DDBJ whole genome shotgun (WGS) entry which is preliminary data.</text>
</comment>
<organism evidence="2">
    <name type="scientific">marine sediment metagenome</name>
    <dbReference type="NCBI Taxonomy" id="412755"/>
    <lineage>
        <taxon>unclassified sequences</taxon>
        <taxon>metagenomes</taxon>
        <taxon>ecological metagenomes</taxon>
    </lineage>
</organism>
<gene>
    <name evidence="2" type="ORF">LCGC14_2814380</name>
</gene>
<dbReference type="InterPro" id="IPR023385">
    <property type="entry name" value="YopX-like_C"/>
</dbReference>
<dbReference type="AlphaFoldDB" id="A0A0F8Z5R9"/>
<dbReference type="Gene3D" id="2.30.30.290">
    <property type="entry name" value="YopX-like domains"/>
    <property type="match status" value="1"/>
</dbReference>
<feature type="domain" description="YopX protein" evidence="1">
    <location>
        <begin position="19"/>
        <end position="138"/>
    </location>
</feature>